<feature type="region of interest" description="Disordered" evidence="1">
    <location>
        <begin position="101"/>
        <end position="122"/>
    </location>
</feature>
<feature type="region of interest" description="Disordered" evidence="1">
    <location>
        <begin position="413"/>
        <end position="459"/>
    </location>
</feature>
<protein>
    <submittedName>
        <fullName evidence="2">Uncharacterized protein</fullName>
    </submittedName>
</protein>
<accession>A0AAD4M922</accession>
<feature type="compositionally biased region" description="Low complexity" evidence="1">
    <location>
        <begin position="75"/>
        <end position="85"/>
    </location>
</feature>
<feature type="region of interest" description="Disordered" evidence="1">
    <location>
        <begin position="1"/>
        <end position="87"/>
    </location>
</feature>
<proteinExistence type="predicted"/>
<name>A0AAD4M922_9AGAM</name>
<dbReference type="Proteomes" id="UP001203297">
    <property type="component" value="Unassembled WGS sequence"/>
</dbReference>
<dbReference type="AlphaFoldDB" id="A0AAD4M922"/>
<organism evidence="2 3">
    <name type="scientific">Multifurca ochricompacta</name>
    <dbReference type="NCBI Taxonomy" id="376703"/>
    <lineage>
        <taxon>Eukaryota</taxon>
        <taxon>Fungi</taxon>
        <taxon>Dikarya</taxon>
        <taxon>Basidiomycota</taxon>
        <taxon>Agaricomycotina</taxon>
        <taxon>Agaricomycetes</taxon>
        <taxon>Russulales</taxon>
        <taxon>Russulaceae</taxon>
        <taxon>Multifurca</taxon>
    </lineage>
</organism>
<evidence type="ECO:0000313" key="3">
    <source>
        <dbReference type="Proteomes" id="UP001203297"/>
    </source>
</evidence>
<comment type="caution">
    <text evidence="2">The sequence shown here is derived from an EMBL/GenBank/DDBJ whole genome shotgun (WGS) entry which is preliminary data.</text>
</comment>
<evidence type="ECO:0000313" key="2">
    <source>
        <dbReference type="EMBL" id="KAI0305695.1"/>
    </source>
</evidence>
<sequence>MGFFTDIFNHRDKSGSSLRQNMLEAHSEKAKEVPASTSTPSGDLEASEGVQSANPSDVSPPASDTPPVSQADGFDTAAATSASPDANRRWSFQNPFVLSRKPAPSLSNIEERDPPARATSKESALVVRSLIVGQDTDADGLAVSQVRVSRSQLSNVKAQLLKPKTANKVIAQLRVLPALSNSTSQSSTPIHAPVTERALRFSTVASATIDSIAEAFRDLHIVSLFTAPDLGLGQPGDGPGLLAGAVPTPETVINGIVQITPQLLALGFATGKAIIPDHTGVYPPTDRISVLTYWWGLELLLPHQLWTILADDRKQRAHSISSTVMNFLTTLSVMYEGVREILPFVRYFSQYIDFEFNSIKAQNLGKGVICAATWMMPVALVPRPWDFPDPPKRVEPPAMATLPDANPTITVPGPVALGQTGTPASPPLTSGAVTGPLPLPLPATHNPTPSDLVLAAGSA</sequence>
<dbReference type="EMBL" id="WTXG01000005">
    <property type="protein sequence ID" value="KAI0305695.1"/>
    <property type="molecule type" value="Genomic_DNA"/>
</dbReference>
<evidence type="ECO:0000256" key="1">
    <source>
        <dbReference type="SAM" id="MobiDB-lite"/>
    </source>
</evidence>
<reference evidence="2" key="1">
    <citation type="journal article" date="2022" name="New Phytol.">
        <title>Evolutionary transition to the ectomycorrhizal habit in the genomes of a hyperdiverse lineage of mushroom-forming fungi.</title>
        <authorList>
            <person name="Looney B."/>
            <person name="Miyauchi S."/>
            <person name="Morin E."/>
            <person name="Drula E."/>
            <person name="Courty P.E."/>
            <person name="Kohler A."/>
            <person name="Kuo A."/>
            <person name="LaButti K."/>
            <person name="Pangilinan J."/>
            <person name="Lipzen A."/>
            <person name="Riley R."/>
            <person name="Andreopoulos W."/>
            <person name="He G."/>
            <person name="Johnson J."/>
            <person name="Nolan M."/>
            <person name="Tritt A."/>
            <person name="Barry K.W."/>
            <person name="Grigoriev I.V."/>
            <person name="Nagy L.G."/>
            <person name="Hibbett D."/>
            <person name="Henrissat B."/>
            <person name="Matheny P.B."/>
            <person name="Labbe J."/>
            <person name="Martin F.M."/>
        </authorList>
    </citation>
    <scope>NUCLEOTIDE SEQUENCE</scope>
    <source>
        <strain evidence="2">BPL690</strain>
    </source>
</reference>
<keyword evidence="3" id="KW-1185">Reference proteome</keyword>
<gene>
    <name evidence="2" type="ORF">B0F90DRAFT_1815277</name>
</gene>
<feature type="compositionally biased region" description="Polar residues" evidence="1">
    <location>
        <begin position="419"/>
        <end position="432"/>
    </location>
</feature>